<evidence type="ECO:0000259" key="3">
    <source>
        <dbReference type="Pfam" id="PF02894"/>
    </source>
</evidence>
<evidence type="ECO:0000256" key="1">
    <source>
        <dbReference type="ARBA" id="ARBA00010928"/>
    </source>
</evidence>
<dbReference type="GO" id="GO:0016491">
    <property type="term" value="F:oxidoreductase activity"/>
    <property type="evidence" value="ECO:0007669"/>
    <property type="project" value="TreeGrafter"/>
</dbReference>
<accession>A0A6B0YQG2</accession>
<dbReference type="InterPro" id="IPR004104">
    <property type="entry name" value="Gfo/Idh/MocA-like_OxRdtase_C"/>
</dbReference>
<proteinExistence type="inferred from homology"/>
<organism evidence="4">
    <name type="scientific">Caldilineaceae bacterium SB0664_bin_27</name>
    <dbReference type="NCBI Taxonomy" id="2605260"/>
    <lineage>
        <taxon>Bacteria</taxon>
        <taxon>Bacillati</taxon>
        <taxon>Chloroflexota</taxon>
        <taxon>Caldilineae</taxon>
        <taxon>Caldilineales</taxon>
        <taxon>Caldilineaceae</taxon>
    </lineage>
</organism>
<dbReference type="PANTHER" id="PTHR42840:SF5">
    <property type="entry name" value="NAD(P)-BINDING ROSSMANN-FOLD SUPERFAMILY PROTEIN"/>
    <property type="match status" value="1"/>
</dbReference>
<dbReference type="InterPro" id="IPR036291">
    <property type="entry name" value="NAD(P)-bd_dom_sf"/>
</dbReference>
<protein>
    <submittedName>
        <fullName evidence="4">Gfo/Idh/MocA family oxidoreductase</fullName>
    </submittedName>
</protein>
<reference evidence="4" key="1">
    <citation type="submission" date="2019-09" db="EMBL/GenBank/DDBJ databases">
        <title>Characterisation of the sponge microbiome using genome-centric metagenomics.</title>
        <authorList>
            <person name="Engelberts J.P."/>
            <person name="Robbins S.J."/>
            <person name="De Goeij J.M."/>
            <person name="Aranda M."/>
            <person name="Bell S.C."/>
            <person name="Webster N.S."/>
        </authorList>
    </citation>
    <scope>NUCLEOTIDE SEQUENCE</scope>
    <source>
        <strain evidence="4">SB0664_bin_27</strain>
    </source>
</reference>
<dbReference type="Pfam" id="PF01408">
    <property type="entry name" value="GFO_IDH_MocA"/>
    <property type="match status" value="1"/>
</dbReference>
<sequence length="334" mass="35694">MGRPVRIALIGAGAFVRKAHAPSLLELGDAVQIAAVYSRTRRSAESVAETIPYAVDIYTDIEALLADESIEAVDIVLPIPMLPEVVTQALAAGKHVFSEKPIAQTVAEAQALIAACRSFGDLVWMVGENWRYEEAFQAGARAVQAGRIGQPLFCDLSLQLPIKADYQGATWRNSGEVRGGYLLDGGVHHVAGLRVLLGEIESVCALTAAHREDLPPADTMSTALRFSNGVVGTYLITYAVGSSLGTDAVHIGGSEGSLRVSRGELVLERDGESERQTFNVLISVREELAAFIAAVRDGTPHRNSPQEALQDLAVVEAMLASARSGMEQKVELHL</sequence>
<dbReference type="AlphaFoldDB" id="A0A6B0YQG2"/>
<dbReference type="GO" id="GO:0005737">
    <property type="term" value="C:cytoplasm"/>
    <property type="evidence" value="ECO:0007669"/>
    <property type="project" value="TreeGrafter"/>
</dbReference>
<dbReference type="EMBL" id="VXRG01000032">
    <property type="protein sequence ID" value="MXY92421.1"/>
    <property type="molecule type" value="Genomic_DNA"/>
</dbReference>
<dbReference type="PANTHER" id="PTHR42840">
    <property type="entry name" value="NAD(P)-BINDING ROSSMANN-FOLD SUPERFAMILY PROTEIN-RELATED"/>
    <property type="match status" value="1"/>
</dbReference>
<evidence type="ECO:0000313" key="4">
    <source>
        <dbReference type="EMBL" id="MXY92421.1"/>
    </source>
</evidence>
<dbReference type="GO" id="GO:0006740">
    <property type="term" value="P:NADPH regeneration"/>
    <property type="evidence" value="ECO:0007669"/>
    <property type="project" value="TreeGrafter"/>
</dbReference>
<dbReference type="InterPro" id="IPR000683">
    <property type="entry name" value="Gfo/Idh/MocA-like_OxRdtase_N"/>
</dbReference>
<name>A0A6B0YQG2_9CHLR</name>
<gene>
    <name evidence="4" type="ORF">F4Y42_03125</name>
</gene>
<dbReference type="Gene3D" id="3.30.360.10">
    <property type="entry name" value="Dihydrodipicolinate Reductase, domain 2"/>
    <property type="match status" value="1"/>
</dbReference>
<dbReference type="SUPFAM" id="SSF55347">
    <property type="entry name" value="Glyceraldehyde-3-phosphate dehydrogenase-like, C-terminal domain"/>
    <property type="match status" value="1"/>
</dbReference>
<dbReference type="Gene3D" id="3.40.50.720">
    <property type="entry name" value="NAD(P)-binding Rossmann-like Domain"/>
    <property type="match status" value="1"/>
</dbReference>
<feature type="domain" description="Gfo/Idh/MocA-like oxidoreductase N-terminal" evidence="2">
    <location>
        <begin position="5"/>
        <end position="124"/>
    </location>
</feature>
<dbReference type="GO" id="GO:0000166">
    <property type="term" value="F:nucleotide binding"/>
    <property type="evidence" value="ECO:0007669"/>
    <property type="project" value="InterPro"/>
</dbReference>
<dbReference type="Pfam" id="PF02894">
    <property type="entry name" value="GFO_IDH_MocA_C"/>
    <property type="match status" value="1"/>
</dbReference>
<evidence type="ECO:0000259" key="2">
    <source>
        <dbReference type="Pfam" id="PF01408"/>
    </source>
</evidence>
<comment type="similarity">
    <text evidence="1">Belongs to the Gfo/Idh/MocA family.</text>
</comment>
<comment type="caution">
    <text evidence="4">The sequence shown here is derived from an EMBL/GenBank/DDBJ whole genome shotgun (WGS) entry which is preliminary data.</text>
</comment>
<feature type="domain" description="Gfo/Idh/MocA-like oxidoreductase C-terminal" evidence="3">
    <location>
        <begin position="142"/>
        <end position="332"/>
    </location>
</feature>
<dbReference type="SUPFAM" id="SSF51735">
    <property type="entry name" value="NAD(P)-binding Rossmann-fold domains"/>
    <property type="match status" value="1"/>
</dbReference>